<keyword evidence="2" id="KW-0040">ANK repeat</keyword>
<dbReference type="GO" id="GO:0047499">
    <property type="term" value="F:calcium-independent phospholipase A2 activity"/>
    <property type="evidence" value="ECO:0007669"/>
    <property type="project" value="InterPro"/>
</dbReference>
<dbReference type="GO" id="GO:0052816">
    <property type="term" value="F:long-chain fatty acyl-CoA hydrolase activity"/>
    <property type="evidence" value="ECO:0007669"/>
    <property type="project" value="TreeGrafter"/>
</dbReference>
<feature type="short sequence motif" description="GXSXG" evidence="4">
    <location>
        <begin position="261"/>
        <end position="265"/>
    </location>
</feature>
<keyword evidence="4" id="KW-0378">Hydrolase</keyword>
<dbReference type="AlphaFoldDB" id="E3MM10"/>
<evidence type="ECO:0000259" key="5">
    <source>
        <dbReference type="PROSITE" id="PS51635"/>
    </source>
</evidence>
<feature type="domain" description="PNPLA" evidence="5">
    <location>
        <begin position="223"/>
        <end position="411"/>
    </location>
</feature>
<evidence type="ECO:0000313" key="7">
    <source>
        <dbReference type="Proteomes" id="UP000008281"/>
    </source>
</evidence>
<dbReference type="Pfam" id="PF01734">
    <property type="entry name" value="Patatin"/>
    <property type="match status" value="1"/>
</dbReference>
<dbReference type="PROSITE" id="PS51635">
    <property type="entry name" value="PNPLA"/>
    <property type="match status" value="1"/>
</dbReference>
<keyword evidence="3 4" id="KW-0443">Lipid metabolism</keyword>
<feature type="short sequence motif" description="GXGXXG" evidence="4">
    <location>
        <begin position="227"/>
        <end position="232"/>
    </location>
</feature>
<dbReference type="PANTHER" id="PTHR24139">
    <property type="entry name" value="CALCIUM-INDEPENDENT PHOSPHOLIPASE A2"/>
    <property type="match status" value="1"/>
</dbReference>
<dbReference type="OMA" id="VMALCLD"/>
<dbReference type="Proteomes" id="UP000008281">
    <property type="component" value="Unassembled WGS sequence"/>
</dbReference>
<dbReference type="STRING" id="31234.E3MM10"/>
<evidence type="ECO:0000256" key="3">
    <source>
        <dbReference type="ARBA" id="ARBA00023098"/>
    </source>
</evidence>
<dbReference type="InterPro" id="IPR002641">
    <property type="entry name" value="PNPLA_dom"/>
</dbReference>
<dbReference type="EMBL" id="DS268456">
    <property type="protein sequence ID" value="EFP04765.1"/>
    <property type="molecule type" value="Genomic_DNA"/>
</dbReference>
<keyword evidence="1" id="KW-0677">Repeat</keyword>
<dbReference type="FunCoup" id="E3MM10">
    <property type="interactions" value="47"/>
</dbReference>
<dbReference type="HOGENOM" id="CLU_492791_0_0_1"/>
<organism evidence="7">
    <name type="scientific">Caenorhabditis remanei</name>
    <name type="common">Caenorhabditis vulgaris</name>
    <dbReference type="NCBI Taxonomy" id="31234"/>
    <lineage>
        <taxon>Eukaryota</taxon>
        <taxon>Metazoa</taxon>
        <taxon>Ecdysozoa</taxon>
        <taxon>Nematoda</taxon>
        <taxon>Chromadorea</taxon>
        <taxon>Rhabditida</taxon>
        <taxon>Rhabditina</taxon>
        <taxon>Rhabditomorpha</taxon>
        <taxon>Rhabditoidea</taxon>
        <taxon>Rhabditidae</taxon>
        <taxon>Peloderinae</taxon>
        <taxon>Caenorhabditis</taxon>
    </lineage>
</organism>
<dbReference type="SUPFAM" id="SSF52151">
    <property type="entry name" value="FabD/lysophospholipase-like"/>
    <property type="match status" value="1"/>
</dbReference>
<accession>E3MM10</accession>
<dbReference type="eggNOG" id="KOG0513">
    <property type="taxonomic scope" value="Eukaryota"/>
</dbReference>
<keyword evidence="4" id="KW-0442">Lipid degradation</keyword>
<dbReference type="InterPro" id="IPR016035">
    <property type="entry name" value="Acyl_Trfase/lysoPLipase"/>
</dbReference>
<feature type="active site" description="Proton acceptor" evidence="4">
    <location>
        <position position="398"/>
    </location>
</feature>
<evidence type="ECO:0000313" key="6">
    <source>
        <dbReference type="EMBL" id="EFP04765.1"/>
    </source>
</evidence>
<proteinExistence type="predicted"/>
<name>E3MM10_CAERE</name>
<evidence type="ECO:0000256" key="1">
    <source>
        <dbReference type="ARBA" id="ARBA00022737"/>
    </source>
</evidence>
<dbReference type="InParanoid" id="E3MM10"/>
<gene>
    <name evidence="6" type="ORF">CRE_29984</name>
</gene>
<dbReference type="Gene3D" id="3.40.1090.10">
    <property type="entry name" value="Cytosolic phospholipase A2 catalytic domain"/>
    <property type="match status" value="1"/>
</dbReference>
<keyword evidence="7" id="KW-1185">Reference proteome</keyword>
<evidence type="ECO:0000256" key="4">
    <source>
        <dbReference type="PROSITE-ProRule" id="PRU01161"/>
    </source>
</evidence>
<comment type="caution">
    <text evidence="4">Lacks conserved residue(s) required for the propagation of feature annotation.</text>
</comment>
<dbReference type="GO" id="GO:0016042">
    <property type="term" value="P:lipid catabolic process"/>
    <property type="evidence" value="ECO:0007669"/>
    <property type="project" value="UniProtKB-UniRule"/>
</dbReference>
<dbReference type="GO" id="GO:2000304">
    <property type="term" value="P:positive regulation of ceramide biosynthetic process"/>
    <property type="evidence" value="ECO:0007669"/>
    <property type="project" value="TreeGrafter"/>
</dbReference>
<reference evidence="6" key="1">
    <citation type="submission" date="2007-07" db="EMBL/GenBank/DDBJ databases">
        <title>PCAP assembly of the Caenorhabditis remanei genome.</title>
        <authorList>
            <consortium name="The Caenorhabditis remanei Sequencing Consortium"/>
            <person name="Wilson R.K."/>
        </authorList>
    </citation>
    <scope>NUCLEOTIDE SEQUENCE [LARGE SCALE GENOMIC DNA]</scope>
    <source>
        <strain evidence="6">PB4641</strain>
    </source>
</reference>
<feature type="active site" description="Nucleophile" evidence="4">
    <location>
        <position position="263"/>
    </location>
</feature>
<evidence type="ECO:0000256" key="2">
    <source>
        <dbReference type="ARBA" id="ARBA00023043"/>
    </source>
</evidence>
<protein>
    <recommendedName>
        <fullName evidence="5">PNPLA domain-containing protein</fullName>
    </recommendedName>
</protein>
<dbReference type="PANTHER" id="PTHR24139:SF35">
    <property type="entry name" value="PNPLA DOMAIN-CONTAINING PROTEIN"/>
    <property type="match status" value="1"/>
</dbReference>
<dbReference type="OrthoDB" id="10021675at2759"/>
<sequence>MNNFFHRDVLINSLSYFTSIGLFFIENSHRHTHSVDTPLLPTFRRLSSHLFDLHSRLFQKFALSFLKLGSPCIPGDSPVKMPSNRCAHLMSTKKRDERIDTMIAFLKSAVQAQKEKPVQQEQAPGNAIVSMTAKLLELWSVPQSSITEMRLLLTLGADPAPLFKDNIGEKILADRIDNGSVCEECATKFKEFLEFSGTIFEEMFERTPIQINKSKKVDGVMALCLDGGGMRGLVSVVCLLYASRRLLGDESLPNLFDWFIGTSTGSMLALSMVNKKSISDCFFQYWDMKAQIFLRGSTMKRLFSDQVSVQTKNIDKVLEECFPTQTLQACPTRITVPALDISTAPARLHVFRNYSFTKQFGVCLNEEQDVLFREAARASSAAPTYFEPFEYGNKVLVDGSFVANYPLNVLFKEYDSFSKHQNPIHLAGVLSIGTGEPSLAQRKYKSGKSIKSRARNMGQLSTLILEQVVGQDLTAVEMAQDRCHAHNIPFNRLSPKGISVRIDQIDDAKLMDMIWTTLMYLTENVHEIDQLGEMLYKLKSDPTERKRRSNTVL</sequence>
<dbReference type="GO" id="GO:0005739">
    <property type="term" value="C:mitochondrion"/>
    <property type="evidence" value="ECO:0007669"/>
    <property type="project" value="TreeGrafter"/>
</dbReference>
<dbReference type="InterPro" id="IPR047148">
    <property type="entry name" value="PLPL9"/>
</dbReference>